<comment type="caution">
    <text evidence="2">The sequence shown here is derived from an EMBL/GenBank/DDBJ whole genome shotgun (WGS) entry which is preliminary data.</text>
</comment>
<dbReference type="AlphaFoldDB" id="A0A934TZD1"/>
<protein>
    <recommendedName>
        <fullName evidence="4">DUF2569 domain-containing protein</fullName>
    </recommendedName>
</protein>
<reference evidence="2" key="1">
    <citation type="submission" date="2021-01" db="EMBL/GenBank/DDBJ databases">
        <title>Genome public.</title>
        <authorList>
            <person name="Liu C."/>
            <person name="Sun Q."/>
        </authorList>
    </citation>
    <scope>NUCLEOTIDE SEQUENCE</scope>
    <source>
        <strain evidence="2">M6</strain>
    </source>
</reference>
<evidence type="ECO:0000313" key="2">
    <source>
        <dbReference type="EMBL" id="MBK6087483.1"/>
    </source>
</evidence>
<accession>A0A934TZD1</accession>
<organism evidence="2 3">
    <name type="scientific">Ruminococcus difficilis</name>
    <dbReference type="NCBI Taxonomy" id="2763069"/>
    <lineage>
        <taxon>Bacteria</taxon>
        <taxon>Bacillati</taxon>
        <taxon>Bacillota</taxon>
        <taxon>Clostridia</taxon>
        <taxon>Eubacteriales</taxon>
        <taxon>Oscillospiraceae</taxon>
        <taxon>Ruminococcus</taxon>
    </lineage>
</organism>
<dbReference type="Proteomes" id="UP000633365">
    <property type="component" value="Unassembled WGS sequence"/>
</dbReference>
<keyword evidence="1" id="KW-0812">Transmembrane</keyword>
<keyword evidence="3" id="KW-1185">Reference proteome</keyword>
<sequence length="161" mass="18006">MMGAKTRRLENNLVTLGTGVIAFGLWAFIKLILTVILLGSAYYEDTGEEDQLAVVILTWVVAILTVLVYVWLGMSARAEGKGKHVKPVYLFFAGVICVYGLAMILLEAFYLITDFIDIDDPLILVITIFIDVTRMIFLIQLIYSSVALRKIRKQAKQEVSA</sequence>
<name>A0A934TZD1_9FIRM</name>
<gene>
    <name evidence="2" type="ORF">JKK62_02255</name>
</gene>
<keyword evidence="1" id="KW-1133">Transmembrane helix</keyword>
<keyword evidence="1" id="KW-0472">Membrane</keyword>
<feature type="transmembrane region" description="Helical" evidence="1">
    <location>
        <begin position="88"/>
        <end position="110"/>
    </location>
</feature>
<proteinExistence type="predicted"/>
<evidence type="ECO:0000313" key="3">
    <source>
        <dbReference type="Proteomes" id="UP000633365"/>
    </source>
</evidence>
<feature type="transmembrane region" description="Helical" evidence="1">
    <location>
        <begin position="52"/>
        <end position="76"/>
    </location>
</feature>
<evidence type="ECO:0000256" key="1">
    <source>
        <dbReference type="SAM" id="Phobius"/>
    </source>
</evidence>
<dbReference type="EMBL" id="JAEQMG010000035">
    <property type="protein sequence ID" value="MBK6087483.1"/>
    <property type="molecule type" value="Genomic_DNA"/>
</dbReference>
<feature type="transmembrane region" description="Helical" evidence="1">
    <location>
        <begin position="122"/>
        <end position="143"/>
    </location>
</feature>
<dbReference type="RefSeq" id="WP_201426786.1">
    <property type="nucleotide sequence ID" value="NZ_JAEQMG010000035.1"/>
</dbReference>
<evidence type="ECO:0008006" key="4">
    <source>
        <dbReference type="Google" id="ProtNLM"/>
    </source>
</evidence>
<feature type="transmembrane region" description="Helical" evidence="1">
    <location>
        <begin position="12"/>
        <end position="40"/>
    </location>
</feature>